<keyword evidence="3" id="KW-1185">Reference proteome</keyword>
<reference evidence="2 3" key="2">
    <citation type="journal article" date="2013" name="PLoS ONE">
        <title>Whole genome mapping and re-organization of the nuclear and mitochondrial genomes of Babesia microti isolates.</title>
        <authorList>
            <person name="Cornillot E."/>
            <person name="Dassouli A."/>
            <person name="Garg A."/>
            <person name="Pachikara N."/>
            <person name="Randazzo S."/>
            <person name="Depoix D."/>
            <person name="Carcy B."/>
            <person name="Delbecq S."/>
            <person name="Frutos R."/>
            <person name="Silva J.C."/>
            <person name="Sutton R."/>
            <person name="Krause P.J."/>
            <person name="Mamoun C.B."/>
        </authorList>
    </citation>
    <scope>NUCLEOTIDE SEQUENCE [LARGE SCALE GENOMIC DNA]</scope>
    <source>
        <strain evidence="2 3">RI</strain>
    </source>
</reference>
<feature type="region of interest" description="Disordered" evidence="1">
    <location>
        <begin position="15"/>
        <end position="34"/>
    </location>
</feature>
<dbReference type="EMBL" id="FO082871">
    <property type="protein sequence ID" value="SIO73484.1"/>
    <property type="molecule type" value="Genomic_DNA"/>
</dbReference>
<name>A0A1N6LX93_BABMR</name>
<dbReference type="KEGG" id="bmic:BMR1_01G03440"/>
<reference evidence="2 3" key="3">
    <citation type="journal article" date="2016" name="Sci. Rep.">
        <title>Genome-wide diversity and gene expression profiling of Babesia microti isolates identify polymorphic genes that mediate host-pathogen interactions.</title>
        <authorList>
            <person name="Silva J.C."/>
            <person name="Cornillot E."/>
            <person name="McCracken C."/>
            <person name="Usmani-Brown S."/>
            <person name="Dwivedi A."/>
            <person name="Ifeonu O.O."/>
            <person name="Crabtree J."/>
            <person name="Gotia H.T."/>
            <person name="Virji A.Z."/>
            <person name="Reynes C."/>
            <person name="Colinge J."/>
            <person name="Kumar V."/>
            <person name="Lawres L."/>
            <person name="Pazzi J.E."/>
            <person name="Pablo J.V."/>
            <person name="Hung C."/>
            <person name="Brancato J."/>
            <person name="Kumari P."/>
            <person name="Orvis J."/>
            <person name="Tretina K."/>
            <person name="Chibucos M."/>
            <person name="Ott S."/>
            <person name="Sadzewicz L."/>
            <person name="Sengamalay N."/>
            <person name="Shetty A.C."/>
            <person name="Su Q."/>
            <person name="Tallon L."/>
            <person name="Fraser C.M."/>
            <person name="Frutos R."/>
            <person name="Molina D.M."/>
            <person name="Krause P.J."/>
            <person name="Ben Mamoun C."/>
        </authorList>
    </citation>
    <scope>NUCLEOTIDE SEQUENCE [LARGE SCALE GENOMIC DNA]</scope>
    <source>
        <strain evidence="2 3">RI</strain>
    </source>
</reference>
<dbReference type="GeneID" id="24423769"/>
<dbReference type="VEuPathDB" id="PiroplasmaDB:BMR1_01G03440"/>
<dbReference type="InterPro" id="IPR036322">
    <property type="entry name" value="WD40_repeat_dom_sf"/>
</dbReference>
<protein>
    <submittedName>
        <fullName evidence="2">Uncharacterized protein</fullName>
    </submittedName>
</protein>
<organism evidence="2 3">
    <name type="scientific">Babesia microti (strain RI)</name>
    <dbReference type="NCBI Taxonomy" id="1133968"/>
    <lineage>
        <taxon>Eukaryota</taxon>
        <taxon>Sar</taxon>
        <taxon>Alveolata</taxon>
        <taxon>Apicomplexa</taxon>
        <taxon>Aconoidasida</taxon>
        <taxon>Piroplasmida</taxon>
        <taxon>Babesiidae</taxon>
        <taxon>Babesia</taxon>
    </lineage>
</organism>
<dbReference type="SUPFAM" id="SSF50978">
    <property type="entry name" value="WD40 repeat-like"/>
    <property type="match status" value="1"/>
</dbReference>
<dbReference type="RefSeq" id="XP_021337580.1">
    <property type="nucleotide sequence ID" value="XM_021483000.1"/>
</dbReference>
<gene>
    <name evidence="2" type="ORF">BMR1_01G03440</name>
</gene>
<dbReference type="SMR" id="A0A1N6LX93"/>
<evidence type="ECO:0000313" key="2">
    <source>
        <dbReference type="EMBL" id="SIO73484.1"/>
    </source>
</evidence>
<evidence type="ECO:0000256" key="1">
    <source>
        <dbReference type="SAM" id="MobiDB-lite"/>
    </source>
</evidence>
<feature type="region of interest" description="Disordered" evidence="1">
    <location>
        <begin position="473"/>
        <end position="505"/>
    </location>
</feature>
<evidence type="ECO:0000313" key="3">
    <source>
        <dbReference type="Proteomes" id="UP000002899"/>
    </source>
</evidence>
<sequence>MAFLPKLFRHDQPNACKPLQSKADGGNDKIPPASPNHEANYAEIIVNSGFIIRVIDGNMLSVVSLSENYGFTHKIDEKIMQVIPNRERENFFLILCAMDTMHLIKINNTTKPSTSGELVQRISSFKIDNVTSVEWHPTYPQKFFTAGPYEVCIWNLQQLNSLALKEGPNPVEITLEMASRCAKVLPLAPLYDTLMLRLLKSRQVKLIPGLKPQGVNGNSAMAAVVDDEFVVIINETGEPGDNLSTLYMVKCLHLAKADVAGKSSAFGAQRTHFACGRQLATIVDDQLIIYQLVWSECASVGRTDSINKGKGSNPSAGSEDGLVSESEEEAQMLVFTIMPSSVVKLPITPTSYSIASNALYICSRTASGSSGTVVYAIDLDSLSIRPLKLNLAGDEPSVPFEIDGMAAFSHPSASFLYLTAVGSDGPSEGDCTQQDGCLQLVGKVLNIVYSDECPESCKMSIIRADIGHFGRPERKPVGAESARTSHGCKSAPEGESRFDGSQKPNDFVTSERQGHLEAEMMIRELVLNVIVPGINEALRVSLESMSLQILNHLSSRNGMYSDLVKRLDRIVDRVGELGEKIDEMGKCVSVRIESLEENIESSNYELSAKYQSFDDKLLDLVGRQEYDKAFSLASHMDLDTNSDFTVALCENFDTSTFLESDPPPLTQLTLLNTCAALARSTSQLDTRISWITECLSLLDNGRRDYPVKKVPLLLPKIINYLEGAKSYSHLRDKVRFATKVCAYLSKCN</sequence>
<dbReference type="AlphaFoldDB" id="A0A1N6LX93"/>
<dbReference type="Proteomes" id="UP000002899">
    <property type="component" value="Chromosome I"/>
</dbReference>
<proteinExistence type="predicted"/>
<accession>A0A1N6LX93</accession>
<reference evidence="2 3" key="1">
    <citation type="journal article" date="2012" name="Nucleic Acids Res.">
        <title>Sequencing of the smallest Apicomplexan genome from the human pathogen Babesia microti.</title>
        <authorList>
            <person name="Cornillot E."/>
            <person name="Hadj-Kaddour K."/>
            <person name="Dassouli A."/>
            <person name="Noel B."/>
            <person name="Ranwez V."/>
            <person name="Vacherie B."/>
            <person name="Augagneur Y."/>
            <person name="Bres V."/>
            <person name="Duclos A."/>
            <person name="Randazzo S."/>
            <person name="Carcy B."/>
            <person name="Debierre-Grockiego F."/>
            <person name="Delbecq S."/>
            <person name="Moubri-Menage K."/>
            <person name="Shams-Eldin H."/>
            <person name="Usmani-Brown S."/>
            <person name="Bringaud F."/>
            <person name="Wincker P."/>
            <person name="Vivares C.P."/>
            <person name="Schwarz R.T."/>
            <person name="Schetters T.P."/>
            <person name="Krause P.J."/>
            <person name="Gorenflot A."/>
            <person name="Berry V."/>
            <person name="Barbe V."/>
            <person name="Ben Mamoun C."/>
        </authorList>
    </citation>
    <scope>NUCLEOTIDE SEQUENCE [LARGE SCALE GENOMIC DNA]</scope>
    <source>
        <strain evidence="2 3">RI</strain>
    </source>
</reference>